<accession>A0ACC6JYG5</accession>
<organism evidence="1 2">
    <name type="scientific">Pseudomonas hunanensis</name>
    <dbReference type="NCBI Taxonomy" id="1247546"/>
    <lineage>
        <taxon>Bacteria</taxon>
        <taxon>Pseudomonadati</taxon>
        <taxon>Pseudomonadota</taxon>
        <taxon>Gammaproteobacteria</taxon>
        <taxon>Pseudomonadales</taxon>
        <taxon>Pseudomonadaceae</taxon>
        <taxon>Pseudomonas</taxon>
    </lineage>
</organism>
<keyword evidence="2" id="KW-1185">Reference proteome</keyword>
<sequence length="118" mass="11741">MYAKKMLFAGLIATLAGCGTIGNNIVSDEELATKAAFALDTTADKVTISNRSGEVSGAINFVAATGGRKHQCYITTVMGAVSSSAICSGANSVNSDGAGGKSASNNCNALLSAAGQCR</sequence>
<evidence type="ECO:0000313" key="1">
    <source>
        <dbReference type="EMBL" id="MDR6711240.1"/>
    </source>
</evidence>
<comment type="caution">
    <text evidence="1">The sequence shown here is derived from an EMBL/GenBank/DDBJ whole genome shotgun (WGS) entry which is preliminary data.</text>
</comment>
<name>A0ACC6JYG5_9PSED</name>
<dbReference type="EMBL" id="JAVDTH010000003">
    <property type="protein sequence ID" value="MDR6711240.1"/>
    <property type="molecule type" value="Genomic_DNA"/>
</dbReference>
<proteinExistence type="predicted"/>
<dbReference type="Proteomes" id="UP001259587">
    <property type="component" value="Unassembled WGS sequence"/>
</dbReference>
<gene>
    <name evidence="1" type="ORF">J2W83_000830</name>
</gene>
<reference evidence="1" key="1">
    <citation type="submission" date="2023-07" db="EMBL/GenBank/DDBJ databases">
        <title>Sorghum-associated microbial communities from plants grown in Nebraska, USA.</title>
        <authorList>
            <person name="Schachtman D."/>
        </authorList>
    </citation>
    <scope>NUCLEOTIDE SEQUENCE</scope>
    <source>
        <strain evidence="1">BE56</strain>
    </source>
</reference>
<protein>
    <submittedName>
        <fullName evidence="1">Uncharacterized protein</fullName>
    </submittedName>
</protein>
<evidence type="ECO:0000313" key="2">
    <source>
        <dbReference type="Proteomes" id="UP001259587"/>
    </source>
</evidence>